<accession>A0AAD8PRE8</accession>
<reference evidence="1" key="1">
    <citation type="submission" date="2021-06" db="EMBL/GenBank/DDBJ databases">
        <title>Comparative genomics, transcriptomics and evolutionary studies reveal genomic signatures of adaptation to plant cell wall in hemibiotrophic fungi.</title>
        <authorList>
            <consortium name="DOE Joint Genome Institute"/>
            <person name="Baroncelli R."/>
            <person name="Diaz J.F."/>
            <person name="Benocci T."/>
            <person name="Peng M."/>
            <person name="Battaglia E."/>
            <person name="Haridas S."/>
            <person name="Andreopoulos W."/>
            <person name="Labutti K."/>
            <person name="Pangilinan J."/>
            <person name="Floch G.L."/>
            <person name="Makela M.R."/>
            <person name="Henrissat B."/>
            <person name="Grigoriev I.V."/>
            <person name="Crouch J.A."/>
            <person name="De Vries R.P."/>
            <person name="Sukno S.A."/>
            <person name="Thon M.R."/>
        </authorList>
    </citation>
    <scope>NUCLEOTIDE SEQUENCE</scope>
    <source>
        <strain evidence="1">CBS 125086</strain>
    </source>
</reference>
<gene>
    <name evidence="1" type="ORF">LY79DRAFT_524179</name>
</gene>
<dbReference type="GeneID" id="85439847"/>
<dbReference type="AlphaFoldDB" id="A0AAD8PRE8"/>
<dbReference type="Proteomes" id="UP001230504">
    <property type="component" value="Unassembled WGS sequence"/>
</dbReference>
<protein>
    <submittedName>
        <fullName evidence="1">Uncharacterized protein</fullName>
    </submittedName>
</protein>
<feature type="non-terminal residue" evidence="1">
    <location>
        <position position="1"/>
    </location>
</feature>
<sequence length="125" mass="13557">VAEAEAVDESLGFEVLDKVARMLASTDSELASGEVFAPDEVLLISVDVEGSVNIVKILGFVEELNSEVVLRSDEILNSVGVLEAVEKLVSFKLLRLVELGVGRNVVLRSREKLDSDVDVSMEIKL</sequence>
<organism evidence="1 2">
    <name type="scientific">Colletotrichum navitas</name>
    <dbReference type="NCBI Taxonomy" id="681940"/>
    <lineage>
        <taxon>Eukaryota</taxon>
        <taxon>Fungi</taxon>
        <taxon>Dikarya</taxon>
        <taxon>Ascomycota</taxon>
        <taxon>Pezizomycotina</taxon>
        <taxon>Sordariomycetes</taxon>
        <taxon>Hypocreomycetidae</taxon>
        <taxon>Glomerellales</taxon>
        <taxon>Glomerellaceae</taxon>
        <taxon>Colletotrichum</taxon>
        <taxon>Colletotrichum graminicola species complex</taxon>
    </lineage>
</organism>
<evidence type="ECO:0000313" key="2">
    <source>
        <dbReference type="Proteomes" id="UP001230504"/>
    </source>
</evidence>
<name>A0AAD8PRE8_9PEZI</name>
<evidence type="ECO:0000313" key="1">
    <source>
        <dbReference type="EMBL" id="KAK1574328.1"/>
    </source>
</evidence>
<dbReference type="EMBL" id="JAHLJV010000077">
    <property type="protein sequence ID" value="KAK1574328.1"/>
    <property type="molecule type" value="Genomic_DNA"/>
</dbReference>
<comment type="caution">
    <text evidence="1">The sequence shown here is derived from an EMBL/GenBank/DDBJ whole genome shotgun (WGS) entry which is preliminary data.</text>
</comment>
<keyword evidence="2" id="KW-1185">Reference proteome</keyword>
<dbReference type="RefSeq" id="XP_060409865.1">
    <property type="nucleotide sequence ID" value="XM_060555607.1"/>
</dbReference>
<proteinExistence type="predicted"/>